<evidence type="ECO:0000313" key="4">
    <source>
        <dbReference type="EMBL" id="VEG60371.1"/>
    </source>
</evidence>
<dbReference type="EMBL" id="LR134359">
    <property type="protein sequence ID" value="VEG60371.1"/>
    <property type="molecule type" value="Genomic_DNA"/>
</dbReference>
<feature type="compositionally biased region" description="Low complexity" evidence="2">
    <location>
        <begin position="1"/>
        <end position="29"/>
    </location>
</feature>
<dbReference type="Proteomes" id="UP000239717">
    <property type="component" value="Chromosome"/>
</dbReference>
<evidence type="ECO:0000313" key="5">
    <source>
        <dbReference type="Proteomes" id="UP000239717"/>
    </source>
</evidence>
<reference evidence="4 6" key="3">
    <citation type="submission" date="2018-12" db="EMBL/GenBank/DDBJ databases">
        <authorList>
            <consortium name="Pathogen Informatics"/>
        </authorList>
    </citation>
    <scope>NUCLEOTIDE SEQUENCE [LARGE SCALE GENOMIC DNA]</scope>
    <source>
        <strain evidence="4 6">NCTC11951</strain>
    </source>
</reference>
<accession>A0A3S4W1I6</accession>
<name>A0A3S4W1I6_CAMJU</name>
<protein>
    <submittedName>
        <fullName evidence="4">Uncharacterized protein</fullName>
    </submittedName>
</protein>
<evidence type="ECO:0000313" key="3">
    <source>
        <dbReference type="EMBL" id="AVL47224.1"/>
    </source>
</evidence>
<evidence type="ECO:0000256" key="2">
    <source>
        <dbReference type="SAM" id="MobiDB-lite"/>
    </source>
</evidence>
<sequence>MAKNKNQNENTTQTNEKANVTNTTQTNQNSERISRAEFLRRRIEGKKRTIDLNSNAQVFVSDSIAGTEIFSDLRMLDAMDSTIRKLWGNGVDSKDAETWVKEINSIKENINELQNKGREILVKVGNVRHISNNVLRRTILREIQAQSVKAE</sequence>
<keyword evidence="1" id="KW-0175">Coiled coil</keyword>
<feature type="coiled-coil region" evidence="1">
    <location>
        <begin position="96"/>
        <end position="123"/>
    </location>
</feature>
<proteinExistence type="predicted"/>
<organism evidence="4 6">
    <name type="scientific">Campylobacter jejuni subsp. doylei</name>
    <dbReference type="NCBI Taxonomy" id="32021"/>
    <lineage>
        <taxon>Bacteria</taxon>
        <taxon>Pseudomonadati</taxon>
        <taxon>Campylobacterota</taxon>
        <taxon>Epsilonproteobacteria</taxon>
        <taxon>Campylobacterales</taxon>
        <taxon>Campylobacteraceae</taxon>
        <taxon>Campylobacter</taxon>
    </lineage>
</organism>
<reference evidence="3" key="1">
    <citation type="submission" date="2018-03" db="EMBL/GenBank/DDBJ databases">
        <title>FDA dAtabase for Regulatory Grade micrObial Sequences (FDA-ARGOS): Supporting development and validation of Infectious Disease Dx tests.</title>
        <authorList>
            <person name="Kerrigan L."/>
            <person name="Tallon L.J."/>
            <person name="Sadzewicz L."/>
            <person name="Sengamalay N."/>
            <person name="Ott S."/>
            <person name="Godinez A."/>
            <person name="Nagaraj S."/>
            <person name="Vavikolanu K."/>
            <person name="Vyas G."/>
            <person name="Nadendla S."/>
            <person name="Aluvathingal J."/>
            <person name="Sichtig H."/>
        </authorList>
    </citation>
    <scope>NUCLEOTIDE SEQUENCE</scope>
    <source>
        <strain evidence="3">FDAARGOS_295</strain>
    </source>
</reference>
<dbReference type="Proteomes" id="UP000275504">
    <property type="component" value="Chromosome"/>
</dbReference>
<reference evidence="5" key="2">
    <citation type="submission" date="2018-03" db="EMBL/GenBank/DDBJ databases">
        <title>FDA dAtabase for Regulatory Grade micrObial Sequences (FDA-ARGOS): Supporting development and validation of Infectious Disease Dx tests.</title>
        <authorList>
            <person name="Kerrigan L."/>
            <person name="Tallon L."/>
            <person name="Sadzewicz L."/>
            <person name="Sengamalay N."/>
            <person name="Ott S."/>
            <person name="Godinez A."/>
            <person name="Nagaraj S."/>
            <person name="Vavikolanu K."/>
            <person name="Vyas G."/>
            <person name="Nadendla S."/>
            <person name="George J."/>
            <person name="Sichtig H."/>
        </authorList>
    </citation>
    <scope>NUCLEOTIDE SEQUENCE [LARGE SCALE GENOMIC DNA]</scope>
    <source>
        <strain evidence="5">FDAARGOS_295</strain>
    </source>
</reference>
<feature type="region of interest" description="Disordered" evidence="2">
    <location>
        <begin position="1"/>
        <end position="33"/>
    </location>
</feature>
<dbReference type="AlphaFoldDB" id="A0A3S4W1I6"/>
<evidence type="ECO:0000313" key="6">
    <source>
        <dbReference type="Proteomes" id="UP000275504"/>
    </source>
</evidence>
<dbReference type="EMBL" id="CP027403">
    <property type="protein sequence ID" value="AVL47224.1"/>
    <property type="molecule type" value="Genomic_DNA"/>
</dbReference>
<gene>
    <name evidence="3" type="ORF">CEP74_05280</name>
    <name evidence="4" type="ORF">NCTC11951_00227</name>
</gene>
<evidence type="ECO:0000256" key="1">
    <source>
        <dbReference type="SAM" id="Coils"/>
    </source>
</evidence>